<dbReference type="RefSeq" id="WP_003465565.1">
    <property type="nucleotide sequence ID" value="NZ_CP076251.1"/>
</dbReference>
<gene>
    <name evidence="1" type="ORF">XTPLMG730_2731</name>
</gene>
<dbReference type="SUPFAM" id="SSF101386">
    <property type="entry name" value="all-alpha NTP pyrophosphatases"/>
    <property type="match status" value="1"/>
</dbReference>
<evidence type="ECO:0000313" key="2">
    <source>
        <dbReference type="Proteomes" id="UP000045978"/>
    </source>
</evidence>
<organism evidence="1 2">
    <name type="scientific">Xanthomonas graminis pv. phlei</name>
    <dbReference type="NCBI Taxonomy" id="487906"/>
    <lineage>
        <taxon>Bacteria</taxon>
        <taxon>Pseudomonadati</taxon>
        <taxon>Pseudomonadota</taxon>
        <taxon>Gammaproteobacteria</taxon>
        <taxon>Lysobacterales</taxon>
        <taxon>Lysobacteraceae</taxon>
        <taxon>Xanthomonas</taxon>
        <taxon>Xanthomonas translucens group</taxon>
        <taxon>Xanthomonas graminis</taxon>
    </lineage>
</organism>
<dbReference type="GO" id="GO:0009143">
    <property type="term" value="P:nucleoside triphosphate catabolic process"/>
    <property type="evidence" value="ECO:0007669"/>
    <property type="project" value="InterPro"/>
</dbReference>
<dbReference type="Proteomes" id="UP000045978">
    <property type="component" value="Unassembled WGS sequence"/>
</dbReference>
<evidence type="ECO:0008006" key="3">
    <source>
        <dbReference type="Google" id="ProtNLM"/>
    </source>
</evidence>
<name>A0A0K2ZX06_9XANT</name>
<accession>A0A0K2ZX06</accession>
<dbReference type="EMBL" id="CXOJ01000064">
    <property type="protein sequence ID" value="CTP90193.1"/>
    <property type="molecule type" value="Genomic_DNA"/>
</dbReference>
<protein>
    <recommendedName>
        <fullName evidence="3">Nucleotide pyrophosphohydrolase</fullName>
    </recommendedName>
</protein>
<dbReference type="Gene3D" id="1.10.287.1080">
    <property type="entry name" value="MazG-like"/>
    <property type="match status" value="1"/>
</dbReference>
<proteinExistence type="predicted"/>
<dbReference type="Pfam" id="PF12643">
    <property type="entry name" value="MazG-like"/>
    <property type="match status" value="1"/>
</dbReference>
<dbReference type="GO" id="GO:0047429">
    <property type="term" value="F:nucleoside triphosphate diphosphatase activity"/>
    <property type="evidence" value="ECO:0007669"/>
    <property type="project" value="InterPro"/>
</dbReference>
<reference evidence="1 2" key="1">
    <citation type="submission" date="2015-07" db="EMBL/GenBank/DDBJ databases">
        <authorList>
            <person name="Noorani M."/>
        </authorList>
    </citation>
    <scope>NUCLEOTIDE SEQUENCE [LARGE SCALE GENOMIC DNA]</scope>
    <source>
        <strain evidence="1">LMG730</strain>
    </source>
</reference>
<dbReference type="CDD" id="cd11537">
    <property type="entry name" value="NTP-PPase_RS21-C6_like"/>
    <property type="match status" value="1"/>
</dbReference>
<dbReference type="PANTHER" id="PTHR46523">
    <property type="entry name" value="DCTP PYROPHOSPHATASE 1"/>
    <property type="match status" value="1"/>
</dbReference>
<sequence>MPDSLHDLQAAQRAFADAREWGQFHTPRNLAAALSVEASELLEHFQWLTDEQSRQLSDDKKAQVGSEVADVLLYLLQLCDKLGIDPIEAARQKMQVNAAKYPVDRAKGRITKYTEL</sequence>
<dbReference type="PIRSF" id="PIRSF029826">
    <property type="entry name" value="UCP029826_pph"/>
    <property type="match status" value="1"/>
</dbReference>
<dbReference type="InterPro" id="IPR052555">
    <property type="entry name" value="dCTP_Pyrophosphatase"/>
</dbReference>
<dbReference type="InterPro" id="IPR025984">
    <property type="entry name" value="DCTPP"/>
</dbReference>
<dbReference type="PANTHER" id="PTHR46523:SF1">
    <property type="entry name" value="DCTP PYROPHOSPHATASE 1"/>
    <property type="match status" value="1"/>
</dbReference>
<dbReference type="AlphaFoldDB" id="A0A0K2ZX06"/>
<dbReference type="GeneID" id="66888072"/>
<evidence type="ECO:0000313" key="1">
    <source>
        <dbReference type="EMBL" id="CTP90193.1"/>
    </source>
</evidence>